<feature type="compositionally biased region" description="Basic and acidic residues" evidence="1">
    <location>
        <begin position="64"/>
        <end position="75"/>
    </location>
</feature>
<feature type="compositionally biased region" description="Polar residues" evidence="1">
    <location>
        <begin position="84"/>
        <end position="94"/>
    </location>
</feature>
<gene>
    <name evidence="2" type="ORF">EWM64_g5241</name>
</gene>
<feature type="region of interest" description="Disordered" evidence="1">
    <location>
        <begin position="64"/>
        <end position="94"/>
    </location>
</feature>
<reference evidence="2 3" key="1">
    <citation type="submission" date="2019-02" db="EMBL/GenBank/DDBJ databases">
        <title>Genome sequencing of the rare red list fungi Hericium alpestre (H. flagellum).</title>
        <authorList>
            <person name="Buettner E."/>
            <person name="Kellner H."/>
        </authorList>
    </citation>
    <scope>NUCLEOTIDE SEQUENCE [LARGE SCALE GENOMIC DNA]</scope>
    <source>
        <strain evidence="2 3">DSM 108284</strain>
    </source>
</reference>
<evidence type="ECO:0000313" key="3">
    <source>
        <dbReference type="Proteomes" id="UP000298061"/>
    </source>
</evidence>
<dbReference type="STRING" id="135208.A0A4Y9ZXH8"/>
<sequence>MCNTEEPLAKAPPQPCISHKADATCVPRAALPVQPTIDASLDLEPATAEAPTPMPIAIATSQMPERHMPDPHPEPEDSPPALTMPTSTSSDISANSPQQLHISNHADMLSALCTPFSMLSIHAAMDLATIVDRAGPPNDFFASPVHLFAHANTCGCEPESLAPRTSPAMSVEEIDEDLLDNIIEDVQNVM</sequence>
<proteinExistence type="predicted"/>
<keyword evidence="3" id="KW-1185">Reference proteome</keyword>
<evidence type="ECO:0000313" key="2">
    <source>
        <dbReference type="EMBL" id="TFY78777.1"/>
    </source>
</evidence>
<protein>
    <submittedName>
        <fullName evidence="2">Uncharacterized protein</fullName>
    </submittedName>
</protein>
<dbReference type="EMBL" id="SFCI01000618">
    <property type="protein sequence ID" value="TFY78777.1"/>
    <property type="molecule type" value="Genomic_DNA"/>
</dbReference>
<evidence type="ECO:0000256" key="1">
    <source>
        <dbReference type="SAM" id="MobiDB-lite"/>
    </source>
</evidence>
<organism evidence="2 3">
    <name type="scientific">Hericium alpestre</name>
    <dbReference type="NCBI Taxonomy" id="135208"/>
    <lineage>
        <taxon>Eukaryota</taxon>
        <taxon>Fungi</taxon>
        <taxon>Dikarya</taxon>
        <taxon>Basidiomycota</taxon>
        <taxon>Agaricomycotina</taxon>
        <taxon>Agaricomycetes</taxon>
        <taxon>Russulales</taxon>
        <taxon>Hericiaceae</taxon>
        <taxon>Hericium</taxon>
    </lineage>
</organism>
<name>A0A4Y9ZXH8_9AGAM</name>
<dbReference type="AlphaFoldDB" id="A0A4Y9ZXH8"/>
<comment type="caution">
    <text evidence="2">The sequence shown here is derived from an EMBL/GenBank/DDBJ whole genome shotgun (WGS) entry which is preliminary data.</text>
</comment>
<dbReference type="Proteomes" id="UP000298061">
    <property type="component" value="Unassembled WGS sequence"/>
</dbReference>
<accession>A0A4Y9ZXH8</accession>